<keyword evidence="5" id="KW-0699">rRNA-binding</keyword>
<comment type="subunit">
    <text evidence="5">Part of the 30S ribosomal subunit. Interacts with proteins S7 and S18. Binds to IF-3.</text>
</comment>
<reference evidence="8 9" key="1">
    <citation type="journal article" date="2015" name="Nature">
        <title>rRNA introns, odd ribosomes, and small enigmatic genomes across a large radiation of phyla.</title>
        <authorList>
            <person name="Brown C.T."/>
            <person name="Hug L.A."/>
            <person name="Thomas B.C."/>
            <person name="Sharon I."/>
            <person name="Castelle C.J."/>
            <person name="Singh A."/>
            <person name="Wilkins M.J."/>
            <person name="Williams K.H."/>
            <person name="Banfield J.F."/>
        </authorList>
    </citation>
    <scope>NUCLEOTIDE SEQUENCE [LARGE SCALE GENOMIC DNA]</scope>
</reference>
<evidence type="ECO:0000256" key="1">
    <source>
        <dbReference type="ARBA" id="ARBA00006194"/>
    </source>
</evidence>
<dbReference type="NCBIfam" id="NF003698">
    <property type="entry name" value="PRK05309.1"/>
    <property type="match status" value="1"/>
</dbReference>
<dbReference type="AlphaFoldDB" id="A0A0G1WIQ9"/>
<evidence type="ECO:0000256" key="5">
    <source>
        <dbReference type="HAMAP-Rule" id="MF_01310"/>
    </source>
</evidence>
<dbReference type="Pfam" id="PF00411">
    <property type="entry name" value="Ribosomal_S11"/>
    <property type="match status" value="1"/>
</dbReference>
<sequence>MGKSKLAEQSVENITEPSEAPVSVPVKKSSAKKQVINGVATVNVSYNNTLISIGDSKGEVIAWSSAGLLGFKGSKKSTPYAANMVARDCFEKTKKYNLANIKIVIKGVGPGRESAIRGLAGTGLNILSIMDKTPIAHNGCRRPKPRRV</sequence>
<comment type="similarity">
    <text evidence="1 5 6">Belongs to the universal ribosomal protein uS11 family.</text>
</comment>
<dbReference type="InterPro" id="IPR018102">
    <property type="entry name" value="Ribosomal_uS11_CS"/>
</dbReference>
<evidence type="ECO:0000313" key="9">
    <source>
        <dbReference type="Proteomes" id="UP000034403"/>
    </source>
</evidence>
<dbReference type="GO" id="GO:1990904">
    <property type="term" value="C:ribonucleoprotein complex"/>
    <property type="evidence" value="ECO:0007669"/>
    <property type="project" value="UniProtKB-KW"/>
</dbReference>
<evidence type="ECO:0000256" key="4">
    <source>
        <dbReference type="ARBA" id="ARBA00035160"/>
    </source>
</evidence>
<dbReference type="PATRIC" id="fig|1619022.3.peg.47"/>
<dbReference type="GO" id="GO:0003735">
    <property type="term" value="F:structural constituent of ribosome"/>
    <property type="evidence" value="ECO:0007669"/>
    <property type="project" value="InterPro"/>
</dbReference>
<dbReference type="GO" id="GO:0006412">
    <property type="term" value="P:translation"/>
    <property type="evidence" value="ECO:0007669"/>
    <property type="project" value="UniProtKB-UniRule"/>
</dbReference>
<dbReference type="GO" id="GO:0019843">
    <property type="term" value="F:rRNA binding"/>
    <property type="evidence" value="ECO:0007669"/>
    <property type="project" value="UniProtKB-UniRule"/>
</dbReference>
<organism evidence="8 9">
    <name type="scientific">Candidatus Yanofskybacteria bacterium GW2011_GWA1_48_10</name>
    <dbReference type="NCBI Taxonomy" id="1619022"/>
    <lineage>
        <taxon>Bacteria</taxon>
        <taxon>Candidatus Yanofskyibacteriota</taxon>
    </lineage>
</organism>
<dbReference type="GO" id="GO:0005840">
    <property type="term" value="C:ribosome"/>
    <property type="evidence" value="ECO:0007669"/>
    <property type="project" value="UniProtKB-KW"/>
</dbReference>
<dbReference type="EMBL" id="LCPC01000001">
    <property type="protein sequence ID" value="KKU90193.1"/>
    <property type="molecule type" value="Genomic_DNA"/>
</dbReference>
<evidence type="ECO:0000256" key="3">
    <source>
        <dbReference type="ARBA" id="ARBA00023274"/>
    </source>
</evidence>
<dbReference type="SUPFAM" id="SSF53137">
    <property type="entry name" value="Translational machinery components"/>
    <property type="match status" value="1"/>
</dbReference>
<comment type="caution">
    <text evidence="8">The sequence shown here is derived from an EMBL/GenBank/DDBJ whole genome shotgun (WGS) entry which is preliminary data.</text>
</comment>
<evidence type="ECO:0000313" key="8">
    <source>
        <dbReference type="EMBL" id="KKU90193.1"/>
    </source>
</evidence>
<feature type="compositionally biased region" description="Low complexity" evidence="7">
    <location>
        <begin position="16"/>
        <end position="26"/>
    </location>
</feature>
<dbReference type="InterPro" id="IPR036967">
    <property type="entry name" value="Ribosomal_uS11_sf"/>
</dbReference>
<keyword evidence="3 5" id="KW-0687">Ribonucleoprotein</keyword>
<dbReference type="PANTHER" id="PTHR11759">
    <property type="entry name" value="40S RIBOSOMAL PROTEIN S14/30S RIBOSOMAL PROTEIN S11"/>
    <property type="match status" value="1"/>
</dbReference>
<evidence type="ECO:0000256" key="6">
    <source>
        <dbReference type="RuleBase" id="RU003629"/>
    </source>
</evidence>
<dbReference type="Gene3D" id="3.30.420.80">
    <property type="entry name" value="Ribosomal protein S11"/>
    <property type="match status" value="1"/>
</dbReference>
<accession>A0A0G1WIQ9</accession>
<dbReference type="Proteomes" id="UP000034403">
    <property type="component" value="Unassembled WGS sequence"/>
</dbReference>
<proteinExistence type="inferred from homology"/>
<dbReference type="PROSITE" id="PS00054">
    <property type="entry name" value="RIBOSOMAL_S11"/>
    <property type="match status" value="1"/>
</dbReference>
<name>A0A0G1WIQ9_9BACT</name>
<gene>
    <name evidence="5" type="primary">rpsK</name>
    <name evidence="8" type="ORF">UY20_C0001G0044</name>
</gene>
<keyword evidence="5" id="KW-0694">RNA-binding</keyword>
<keyword evidence="2 5" id="KW-0689">Ribosomal protein</keyword>
<dbReference type="PIRSF" id="PIRSF002131">
    <property type="entry name" value="Ribosomal_S11"/>
    <property type="match status" value="1"/>
</dbReference>
<dbReference type="InterPro" id="IPR001971">
    <property type="entry name" value="Ribosomal_uS11"/>
</dbReference>
<evidence type="ECO:0000256" key="2">
    <source>
        <dbReference type="ARBA" id="ARBA00022980"/>
    </source>
</evidence>
<comment type="function">
    <text evidence="5">Located on the platform of the 30S subunit, it bridges several disparate RNA helices of the 16S rRNA. Forms part of the Shine-Dalgarno cleft in the 70S ribosome.</text>
</comment>
<evidence type="ECO:0000256" key="7">
    <source>
        <dbReference type="SAM" id="MobiDB-lite"/>
    </source>
</evidence>
<feature type="region of interest" description="Disordered" evidence="7">
    <location>
        <begin position="1"/>
        <end position="26"/>
    </location>
</feature>
<dbReference type="HAMAP" id="MF_01310">
    <property type="entry name" value="Ribosomal_uS11"/>
    <property type="match status" value="1"/>
</dbReference>
<protein>
    <recommendedName>
        <fullName evidence="4 5">Small ribosomal subunit protein uS11</fullName>
    </recommendedName>
</protein>